<keyword evidence="2" id="KW-1185">Reference proteome</keyword>
<comment type="caution">
    <text evidence="1">The sequence shown here is derived from an EMBL/GenBank/DDBJ whole genome shotgun (WGS) entry which is preliminary data.</text>
</comment>
<sequence length="143" mass="16450">MTNDTRKQSPVELSQLPPIEDPVGFWIFGSKSDSQGNFESGRYEFTRLADYARNLQLERRISITMETDDFEMFIGEEMTIYRIVAKNVKTLYVNGDDIGDFDPDVNLEDITIPKGSVMNIHIERLGTDTKAYLFIHAKAKIEY</sequence>
<evidence type="ECO:0000313" key="1">
    <source>
        <dbReference type="EMBL" id="MBB4036992.1"/>
    </source>
</evidence>
<gene>
    <name evidence="1" type="ORF">GGR21_002906</name>
</gene>
<evidence type="ECO:0000313" key="2">
    <source>
        <dbReference type="Proteomes" id="UP000555103"/>
    </source>
</evidence>
<dbReference type="AlphaFoldDB" id="A0A840CX24"/>
<protein>
    <submittedName>
        <fullName evidence="1">Uncharacterized protein</fullName>
    </submittedName>
</protein>
<proteinExistence type="predicted"/>
<organism evidence="1 2">
    <name type="scientific">Dysgonomonas hofstadii</name>
    <dbReference type="NCBI Taxonomy" id="637886"/>
    <lineage>
        <taxon>Bacteria</taxon>
        <taxon>Pseudomonadati</taxon>
        <taxon>Bacteroidota</taxon>
        <taxon>Bacteroidia</taxon>
        <taxon>Bacteroidales</taxon>
        <taxon>Dysgonomonadaceae</taxon>
        <taxon>Dysgonomonas</taxon>
    </lineage>
</organism>
<reference evidence="1 2" key="1">
    <citation type="submission" date="2020-08" db="EMBL/GenBank/DDBJ databases">
        <title>Genomic Encyclopedia of Type Strains, Phase IV (KMG-IV): sequencing the most valuable type-strain genomes for metagenomic binning, comparative biology and taxonomic classification.</title>
        <authorList>
            <person name="Goeker M."/>
        </authorList>
    </citation>
    <scope>NUCLEOTIDE SEQUENCE [LARGE SCALE GENOMIC DNA]</scope>
    <source>
        <strain evidence="1 2">DSM 104969</strain>
    </source>
</reference>
<dbReference type="RefSeq" id="WP_183307872.1">
    <property type="nucleotide sequence ID" value="NZ_JACIEP010000010.1"/>
</dbReference>
<dbReference type="Proteomes" id="UP000555103">
    <property type="component" value="Unassembled WGS sequence"/>
</dbReference>
<name>A0A840CX24_9BACT</name>
<dbReference type="EMBL" id="JACIEP010000010">
    <property type="protein sequence ID" value="MBB4036992.1"/>
    <property type="molecule type" value="Genomic_DNA"/>
</dbReference>
<accession>A0A840CX24</accession>